<feature type="region of interest" description="Disordered" evidence="1">
    <location>
        <begin position="73"/>
        <end position="118"/>
    </location>
</feature>
<feature type="region of interest" description="Disordered" evidence="1">
    <location>
        <begin position="426"/>
        <end position="492"/>
    </location>
</feature>
<feature type="compositionally biased region" description="Gly residues" evidence="1">
    <location>
        <begin position="1078"/>
        <end position="1090"/>
    </location>
</feature>
<dbReference type="EMBL" id="BMAR01000001">
    <property type="protein sequence ID" value="GFR40212.1"/>
    <property type="molecule type" value="Genomic_DNA"/>
</dbReference>
<gene>
    <name evidence="2" type="ORF">Agub_g778</name>
</gene>
<feature type="non-terminal residue" evidence="2">
    <location>
        <position position="1104"/>
    </location>
</feature>
<protein>
    <submittedName>
        <fullName evidence="2">Uncharacterized protein</fullName>
    </submittedName>
</protein>
<feature type="compositionally biased region" description="Low complexity" evidence="1">
    <location>
        <begin position="355"/>
        <end position="386"/>
    </location>
</feature>
<evidence type="ECO:0000313" key="2">
    <source>
        <dbReference type="EMBL" id="GFR40212.1"/>
    </source>
</evidence>
<reference evidence="2 3" key="1">
    <citation type="journal article" date="2021" name="Sci. Rep.">
        <title>Genome sequencing of the multicellular alga Astrephomene provides insights into convergent evolution of germ-soma differentiation.</title>
        <authorList>
            <person name="Yamashita S."/>
            <person name="Yamamoto K."/>
            <person name="Matsuzaki R."/>
            <person name="Suzuki S."/>
            <person name="Yamaguchi H."/>
            <person name="Hirooka S."/>
            <person name="Minakuchi Y."/>
            <person name="Miyagishima S."/>
            <person name="Kawachi M."/>
            <person name="Toyoda A."/>
            <person name="Nozaki H."/>
        </authorList>
    </citation>
    <scope>NUCLEOTIDE SEQUENCE [LARGE SCALE GENOMIC DNA]</scope>
    <source>
        <strain evidence="2 3">NIES-4017</strain>
    </source>
</reference>
<feature type="region of interest" description="Disordered" evidence="1">
    <location>
        <begin position="914"/>
        <end position="949"/>
    </location>
</feature>
<feature type="compositionally biased region" description="Basic residues" evidence="1">
    <location>
        <begin position="310"/>
        <end position="320"/>
    </location>
</feature>
<organism evidence="2 3">
    <name type="scientific">Astrephomene gubernaculifera</name>
    <dbReference type="NCBI Taxonomy" id="47775"/>
    <lineage>
        <taxon>Eukaryota</taxon>
        <taxon>Viridiplantae</taxon>
        <taxon>Chlorophyta</taxon>
        <taxon>core chlorophytes</taxon>
        <taxon>Chlorophyceae</taxon>
        <taxon>CS clade</taxon>
        <taxon>Chlamydomonadales</taxon>
        <taxon>Astrephomenaceae</taxon>
        <taxon>Astrephomene</taxon>
    </lineage>
</organism>
<feature type="region of interest" description="Disordered" evidence="1">
    <location>
        <begin position="970"/>
        <end position="993"/>
    </location>
</feature>
<dbReference type="Proteomes" id="UP001054857">
    <property type="component" value="Unassembled WGS sequence"/>
</dbReference>
<evidence type="ECO:0000313" key="3">
    <source>
        <dbReference type="Proteomes" id="UP001054857"/>
    </source>
</evidence>
<sequence>PPPPSPPTLKPALSVGPVNITTPLGSQVTIDGTRVTVGCNSAFLGAFRSHLLTLLQLGPEYLDALACRDAAAGSSEVSGGSSSSSSSSNSTSTSSSSSSSSNSTKTSSSKQATSAVEPAVVEEAVAAGRRRLQQSSKACSSPSQQLYVPLRLPDGEDASLYGQRIVAALSLWAFLSDASALSGGGGGSGGGSALQFCVPPYTAATAAASSPLQSDSSPPPQRQSALDAACSGLPVGTLVTLNGITYSCPQPSQPPPPPQLQPAAAAPVVAAAAAAGSGGSGGPKTMSVAAAGGGVGALIGGAVTAAVMLKRRRQQRRRRREGGSASGEEESGSTETESLAGDDAISDSCRPSKPATPATSRALSTTAPSATAHAAPCKPPAATATAVRPSRDPSTRSVLSAAVEVLGLPSTTGRSALSFLLPSALSRPASTSAHHKTKTDSSKKKRRLGWLPPGAVDATSEGTPSRRSTEGNTPAASTGGAPPCTTQAGGDVAAAAAAPTVPTIAILTDPPSPPAGAAPPPPDHAVSGSRPTTPAPHRQRGLEKSPSAAASCADVAPAKSSPALDGNLEPQRQQQHQEGMMTGRVGSADDAHTASHQVPEAACGAEPKQEEGEESNMQTAAAATEDSREADEEPEPQGPRERSTWPQAARPNWMAVSTAAGTAAAATGAADEATAAAAAAAFPERYSDPCDPHNFILRLPPLRLQRSTGIAGSSLRAGDAAAARRPREAAVILATDGESESDTSSPSHSRVRFGGAAPAVVPLRAPPAAPVLQVKPAEAPPEPKVRRVRQALQHASSFKPSALPGNAVLMLPQPQQPPPEQQQPGSPCSNRPAETWVQGMSRIGRMAREALQQKQQQPQQQQLQQRHPHAKASRHELPHLEPILHRILHPWGASSSTAASSTVPAAPVASSGTLLTAGGAQPGEGSPASGAAVPGTSGAAEGARPCSPTAATSFWSKRWRKTVHPMEAAAAAAEGASAAAAADAQPEHEAGAEPARPRWFGKKAAGQHQASGATAAAAAAVLAAAGVSAAAAARRSSGGGAEELWQRIRSHSFAGMTAWGSRSGSDTERQRRRRRKSSGGGALGGGGVGDGSESSAAGLPGRLR</sequence>
<feature type="compositionally biased region" description="Low complexity" evidence="1">
    <location>
        <begin position="970"/>
        <end position="984"/>
    </location>
</feature>
<evidence type="ECO:0000256" key="1">
    <source>
        <dbReference type="SAM" id="MobiDB-lite"/>
    </source>
</evidence>
<dbReference type="AlphaFoldDB" id="A0AAD3DGZ0"/>
<feature type="compositionally biased region" description="Low complexity" evidence="1">
    <location>
        <begin position="78"/>
        <end position="118"/>
    </location>
</feature>
<feature type="region of interest" description="Disordered" evidence="1">
    <location>
        <begin position="849"/>
        <end position="873"/>
    </location>
</feature>
<comment type="caution">
    <text evidence="2">The sequence shown here is derived from an EMBL/GenBank/DDBJ whole genome shotgun (WGS) entry which is preliminary data.</text>
</comment>
<feature type="compositionally biased region" description="Low complexity" evidence="1">
    <location>
        <begin position="852"/>
        <end position="865"/>
    </location>
</feature>
<feature type="compositionally biased region" description="Pro residues" evidence="1">
    <location>
        <begin position="510"/>
        <end position="523"/>
    </location>
</feature>
<proteinExistence type="predicted"/>
<feature type="compositionally biased region" description="Polar residues" evidence="1">
    <location>
        <begin position="460"/>
        <end position="476"/>
    </location>
</feature>
<accession>A0AAD3DGZ0</accession>
<name>A0AAD3DGZ0_9CHLO</name>
<feature type="region of interest" description="Disordered" evidence="1">
    <location>
        <begin position="798"/>
        <end position="833"/>
    </location>
</feature>
<feature type="compositionally biased region" description="Basic residues" evidence="1">
    <location>
        <begin position="433"/>
        <end position="448"/>
    </location>
</feature>
<feature type="compositionally biased region" description="Low complexity" evidence="1">
    <location>
        <begin position="545"/>
        <end position="560"/>
    </location>
</feature>
<keyword evidence="3" id="KW-1185">Reference proteome</keyword>
<feature type="region of interest" description="Disordered" evidence="1">
    <location>
        <begin position="504"/>
        <end position="650"/>
    </location>
</feature>
<feature type="region of interest" description="Disordered" evidence="1">
    <location>
        <begin position="1055"/>
        <end position="1104"/>
    </location>
</feature>
<feature type="region of interest" description="Disordered" evidence="1">
    <location>
        <begin position="310"/>
        <end position="393"/>
    </location>
</feature>